<keyword evidence="1" id="KW-0472">Membrane</keyword>
<sequence>MNNKKQYIIDIVLIHGITLLLKMFWDGLEIVFDGGIQESCSDTVIAFILVFMLWIKIRKWIIIKTGDKINRLP</sequence>
<reference evidence="2 3" key="1">
    <citation type="submission" date="2020-01" db="EMBL/GenBank/DDBJ databases">
        <title>Genome sequence of a 1,3-propanediol producer, Clostridium butyricum S3.</title>
        <authorList>
            <person name="Zhou J."/>
        </authorList>
    </citation>
    <scope>NUCLEOTIDE SEQUENCE [LARGE SCALE GENOMIC DNA]</scope>
    <source>
        <strain evidence="2 3">S3</strain>
    </source>
</reference>
<evidence type="ECO:0000313" key="3">
    <source>
        <dbReference type="Proteomes" id="UP000474042"/>
    </source>
</evidence>
<feature type="transmembrane region" description="Helical" evidence="1">
    <location>
        <begin position="36"/>
        <end position="55"/>
    </location>
</feature>
<proteinExistence type="predicted"/>
<dbReference type="Proteomes" id="UP000474042">
    <property type="component" value="Unassembled WGS sequence"/>
</dbReference>
<gene>
    <name evidence="2" type="ORF">GND98_012315</name>
</gene>
<evidence type="ECO:0000256" key="1">
    <source>
        <dbReference type="SAM" id="Phobius"/>
    </source>
</evidence>
<dbReference type="EMBL" id="WOFV02000038">
    <property type="protein sequence ID" value="NAS18630.1"/>
    <property type="molecule type" value="Genomic_DNA"/>
</dbReference>
<organism evidence="2 3">
    <name type="scientific">Clostridium butyricum</name>
    <dbReference type="NCBI Taxonomy" id="1492"/>
    <lineage>
        <taxon>Bacteria</taxon>
        <taxon>Bacillati</taxon>
        <taxon>Bacillota</taxon>
        <taxon>Clostridia</taxon>
        <taxon>Eubacteriales</taxon>
        <taxon>Clostridiaceae</taxon>
        <taxon>Clostridium</taxon>
    </lineage>
</organism>
<feature type="transmembrane region" description="Helical" evidence="1">
    <location>
        <begin position="7"/>
        <end position="24"/>
    </location>
</feature>
<dbReference type="AlphaFoldDB" id="A0A6L9EPP4"/>
<protein>
    <submittedName>
        <fullName evidence="2">Uncharacterized protein</fullName>
    </submittedName>
</protein>
<evidence type="ECO:0000313" key="2">
    <source>
        <dbReference type="EMBL" id="NAS18630.1"/>
    </source>
</evidence>
<name>A0A6L9EPP4_CLOBU</name>
<comment type="caution">
    <text evidence="2">The sequence shown here is derived from an EMBL/GenBank/DDBJ whole genome shotgun (WGS) entry which is preliminary data.</text>
</comment>
<accession>A0A6L9EPP4</accession>
<keyword evidence="1" id="KW-0812">Transmembrane</keyword>
<keyword evidence="1" id="KW-1133">Transmembrane helix</keyword>